<dbReference type="RefSeq" id="WP_246429737.1">
    <property type="nucleotide sequence ID" value="NZ_JACHOO010000004.1"/>
</dbReference>
<evidence type="ECO:0000256" key="1">
    <source>
        <dbReference type="ARBA" id="ARBA00022491"/>
    </source>
</evidence>
<dbReference type="GO" id="GO:0000976">
    <property type="term" value="F:transcription cis-regulatory region binding"/>
    <property type="evidence" value="ECO:0007669"/>
    <property type="project" value="TreeGrafter"/>
</dbReference>
<dbReference type="SUPFAM" id="SSF53822">
    <property type="entry name" value="Periplasmic binding protein-like I"/>
    <property type="match status" value="1"/>
</dbReference>
<protein>
    <submittedName>
        <fullName evidence="6">LacI family transcriptional regulator</fullName>
    </submittedName>
</protein>
<keyword evidence="1" id="KW-0678">Repressor</keyword>
<keyword evidence="3" id="KW-0238">DNA-binding</keyword>
<keyword evidence="2" id="KW-0805">Transcription regulation</keyword>
<dbReference type="InterPro" id="IPR010982">
    <property type="entry name" value="Lambda_DNA-bd_dom_sf"/>
</dbReference>
<feature type="domain" description="HTH lacI-type" evidence="5">
    <location>
        <begin position="16"/>
        <end position="70"/>
    </location>
</feature>
<dbReference type="CDD" id="cd01392">
    <property type="entry name" value="HTH_LacI"/>
    <property type="match status" value="1"/>
</dbReference>
<dbReference type="PROSITE" id="PS00356">
    <property type="entry name" value="HTH_LACI_1"/>
    <property type="match status" value="1"/>
</dbReference>
<dbReference type="Proteomes" id="UP000523821">
    <property type="component" value="Unassembled WGS sequence"/>
</dbReference>
<gene>
    <name evidence="6" type="ORF">GGQ63_002337</name>
</gene>
<dbReference type="PROSITE" id="PS50932">
    <property type="entry name" value="HTH_LACI_2"/>
    <property type="match status" value="1"/>
</dbReference>
<dbReference type="Gene3D" id="3.40.50.2300">
    <property type="match status" value="2"/>
</dbReference>
<dbReference type="PANTHER" id="PTHR30146">
    <property type="entry name" value="LACI-RELATED TRANSCRIPTIONAL REPRESSOR"/>
    <property type="match status" value="1"/>
</dbReference>
<proteinExistence type="predicted"/>
<keyword evidence="4" id="KW-0804">Transcription</keyword>
<dbReference type="PANTHER" id="PTHR30146:SF148">
    <property type="entry name" value="HTH-TYPE TRANSCRIPTIONAL REPRESSOR PURR-RELATED"/>
    <property type="match status" value="1"/>
</dbReference>
<dbReference type="GO" id="GO:0003700">
    <property type="term" value="F:DNA-binding transcription factor activity"/>
    <property type="evidence" value="ECO:0007669"/>
    <property type="project" value="TreeGrafter"/>
</dbReference>
<evidence type="ECO:0000256" key="4">
    <source>
        <dbReference type="ARBA" id="ARBA00023163"/>
    </source>
</evidence>
<dbReference type="AlphaFoldDB" id="A0A7W9FMC4"/>
<evidence type="ECO:0000256" key="2">
    <source>
        <dbReference type="ARBA" id="ARBA00023015"/>
    </source>
</evidence>
<name>A0A7W9FMC4_9HYPH</name>
<dbReference type="EMBL" id="JACHOO010000004">
    <property type="protein sequence ID" value="MBB5753271.1"/>
    <property type="molecule type" value="Genomic_DNA"/>
</dbReference>
<dbReference type="Pfam" id="PF00356">
    <property type="entry name" value="LacI"/>
    <property type="match status" value="1"/>
</dbReference>
<keyword evidence="7" id="KW-1185">Reference proteome</keyword>
<dbReference type="InterPro" id="IPR028082">
    <property type="entry name" value="Peripla_BP_I"/>
</dbReference>
<accession>A0A7W9FMC4</accession>
<dbReference type="CDD" id="cd06289">
    <property type="entry name" value="PBP1_MalI-like"/>
    <property type="match status" value="1"/>
</dbReference>
<dbReference type="InterPro" id="IPR046335">
    <property type="entry name" value="LacI/GalR-like_sensor"/>
</dbReference>
<evidence type="ECO:0000313" key="7">
    <source>
        <dbReference type="Proteomes" id="UP000523821"/>
    </source>
</evidence>
<reference evidence="6 7" key="1">
    <citation type="submission" date="2020-08" db="EMBL/GenBank/DDBJ databases">
        <title>Genomic Encyclopedia of Type Strains, Phase IV (KMG-IV): sequencing the most valuable type-strain genomes for metagenomic binning, comparative biology and taxonomic classification.</title>
        <authorList>
            <person name="Goeker M."/>
        </authorList>
    </citation>
    <scope>NUCLEOTIDE SEQUENCE [LARGE SCALE GENOMIC DNA]</scope>
    <source>
        <strain evidence="6 7">DSM 16268</strain>
    </source>
</reference>
<sequence>MSLGEMPNAGGGSSRVTVIDIARHAGVSKSTVSLVLQGSPLVKAETRERVLSSIEALGYVYNRGAANLRSARSNIVGMVINDLANPFFAELAVGIERVFQTAGYIPFIANTTESPTRQGEVLRSMSEHDIAGLIICPARGTRAAEIESFASRGFPILLAMRRLAGLRVSSVAPDNFRGARRATEHLIGLGHRRIAFFGGYADMSAQAERSGGYLAALDAAGIVPDRALIVEGPPNREGGLAAIDRVLDMAEPPSAALCFNDVVAFGVLDGLERRRLAAGRDFGLVGFDDVREARHTNPALTTVHVDTLALGERAAHAVLRMIHGDTRPEEHIGEVQLVVRESCGAKEVRRPS</sequence>
<dbReference type="Pfam" id="PF13377">
    <property type="entry name" value="Peripla_BP_3"/>
    <property type="match status" value="1"/>
</dbReference>
<evidence type="ECO:0000259" key="5">
    <source>
        <dbReference type="PROSITE" id="PS50932"/>
    </source>
</evidence>
<dbReference type="InterPro" id="IPR000843">
    <property type="entry name" value="HTH_LacI"/>
</dbReference>
<dbReference type="SUPFAM" id="SSF47413">
    <property type="entry name" value="lambda repressor-like DNA-binding domains"/>
    <property type="match status" value="1"/>
</dbReference>
<dbReference type="Gene3D" id="1.10.260.40">
    <property type="entry name" value="lambda repressor-like DNA-binding domains"/>
    <property type="match status" value="1"/>
</dbReference>
<evidence type="ECO:0000256" key="3">
    <source>
        <dbReference type="ARBA" id="ARBA00023125"/>
    </source>
</evidence>
<comment type="caution">
    <text evidence="6">The sequence shown here is derived from an EMBL/GenBank/DDBJ whole genome shotgun (WGS) entry which is preliminary data.</text>
</comment>
<evidence type="ECO:0000313" key="6">
    <source>
        <dbReference type="EMBL" id="MBB5753271.1"/>
    </source>
</evidence>
<organism evidence="6 7">
    <name type="scientific">Prosthecomicrobium pneumaticum</name>
    <dbReference type="NCBI Taxonomy" id="81895"/>
    <lineage>
        <taxon>Bacteria</taxon>
        <taxon>Pseudomonadati</taxon>
        <taxon>Pseudomonadota</taxon>
        <taxon>Alphaproteobacteria</taxon>
        <taxon>Hyphomicrobiales</taxon>
        <taxon>Kaistiaceae</taxon>
        <taxon>Prosthecomicrobium</taxon>
    </lineage>
</organism>
<dbReference type="SMART" id="SM00354">
    <property type="entry name" value="HTH_LACI"/>
    <property type="match status" value="1"/>
</dbReference>